<dbReference type="SMART" id="SM00220">
    <property type="entry name" value="S_TKc"/>
    <property type="match status" value="1"/>
</dbReference>
<dbReference type="GO" id="GO:0005524">
    <property type="term" value="F:ATP binding"/>
    <property type="evidence" value="ECO:0007669"/>
    <property type="project" value="InterPro"/>
</dbReference>
<evidence type="ECO:0000259" key="2">
    <source>
        <dbReference type="PROSITE" id="PS50011"/>
    </source>
</evidence>
<comment type="caution">
    <text evidence="3">The sequence shown here is derived from an EMBL/GenBank/DDBJ whole genome shotgun (WGS) entry which is preliminary data.</text>
</comment>
<gene>
    <name evidence="3" type="ORF">E3T55_11440</name>
</gene>
<dbReference type="Pfam" id="PF00069">
    <property type="entry name" value="Pkinase"/>
    <property type="match status" value="1"/>
</dbReference>
<evidence type="ECO:0000313" key="3">
    <source>
        <dbReference type="EMBL" id="TFD49675.1"/>
    </source>
</evidence>
<name>A0A4R8ZZU1_9MICO</name>
<keyword evidence="1" id="KW-0472">Membrane</keyword>
<accession>A0A4R8ZZU1</accession>
<dbReference type="SUPFAM" id="SSF56112">
    <property type="entry name" value="Protein kinase-like (PK-like)"/>
    <property type="match status" value="1"/>
</dbReference>
<dbReference type="AlphaFoldDB" id="A0A4R8ZZU1"/>
<sequence>MRIYHRSHPSFEVAPPAAEGTCAAGVPDSIPASIAGYSVVRRLGEGRRSDIYLGHSPLGDAVRGDSSANGSQVALKVYRAHIDTDSVEREITALTESRTGLAHLIDVATLGDGRVCLVLQRIRGDSLAHYLTKFGPLCPGEAVTILAPVVVALRQLHSTGLVHRGLSQASILIDERGRPVLLGLGSLATVPASGADRVALLRADYARLTVLLAGVLGDVVDDLVGNAGAGGENRPGQAGVSGSAALLARCESAASAAVFVACLEQIERHLFDWAPALALSYGRNTTAGAGAAVVAAVPRLSTALDTHPRNATSQATRLRLGQHVGQHVGQRLGLPADAAELLSSVTELGRYVSVRLTTLNMPRVHGRSRGTGTGTDRGRPQAVARRWSRVIYALSLATAATIAAFVLLPAVAPNRPDGSSAQATAPAQAPVMAPVMAPSDAATLASDDPVAAARVLLTLRAQCLATASLACLAVTDQPDGPLMAADVDSIRHSQQGLSAANEAQPARAAGHLATVELVERTGNSALIALVFDTDKPASALMIRGETGWRLRELFDY</sequence>
<keyword evidence="4" id="KW-1185">Reference proteome</keyword>
<dbReference type="GO" id="GO:0004672">
    <property type="term" value="F:protein kinase activity"/>
    <property type="evidence" value="ECO:0007669"/>
    <property type="project" value="InterPro"/>
</dbReference>
<dbReference type="PROSITE" id="PS50011">
    <property type="entry name" value="PROTEIN_KINASE_DOM"/>
    <property type="match status" value="1"/>
</dbReference>
<feature type="domain" description="Protein kinase" evidence="2">
    <location>
        <begin position="37"/>
        <end position="368"/>
    </location>
</feature>
<dbReference type="EMBL" id="SOHE01000048">
    <property type="protein sequence ID" value="TFD49675.1"/>
    <property type="molecule type" value="Genomic_DNA"/>
</dbReference>
<keyword evidence="1" id="KW-1133">Transmembrane helix</keyword>
<dbReference type="InterPro" id="IPR011009">
    <property type="entry name" value="Kinase-like_dom_sf"/>
</dbReference>
<protein>
    <recommendedName>
        <fullName evidence="2">Protein kinase domain-containing protein</fullName>
    </recommendedName>
</protein>
<dbReference type="Gene3D" id="1.10.510.10">
    <property type="entry name" value="Transferase(Phosphotransferase) domain 1"/>
    <property type="match status" value="1"/>
</dbReference>
<dbReference type="RefSeq" id="WP_134519693.1">
    <property type="nucleotide sequence ID" value="NZ_SOHE01000048.1"/>
</dbReference>
<proteinExistence type="predicted"/>
<dbReference type="OrthoDB" id="5125808at2"/>
<reference evidence="3 4" key="1">
    <citation type="submission" date="2019-03" db="EMBL/GenBank/DDBJ databases">
        <title>Genomics of glacier-inhabiting Cryobacterium strains.</title>
        <authorList>
            <person name="Liu Q."/>
            <person name="Xin Y.-H."/>
        </authorList>
    </citation>
    <scope>NUCLEOTIDE SEQUENCE [LARGE SCALE GENOMIC DNA]</scope>
    <source>
        <strain evidence="3 4">Hh14</strain>
    </source>
</reference>
<evidence type="ECO:0000313" key="4">
    <source>
        <dbReference type="Proteomes" id="UP000297447"/>
    </source>
</evidence>
<evidence type="ECO:0000256" key="1">
    <source>
        <dbReference type="SAM" id="Phobius"/>
    </source>
</evidence>
<keyword evidence="1" id="KW-0812">Transmembrane</keyword>
<dbReference type="InterPro" id="IPR000719">
    <property type="entry name" value="Prot_kinase_dom"/>
</dbReference>
<feature type="transmembrane region" description="Helical" evidence="1">
    <location>
        <begin position="390"/>
        <end position="412"/>
    </location>
</feature>
<organism evidence="3 4">
    <name type="scientific">Cryobacterium frigoriphilum</name>
    <dbReference type="NCBI Taxonomy" id="1259150"/>
    <lineage>
        <taxon>Bacteria</taxon>
        <taxon>Bacillati</taxon>
        <taxon>Actinomycetota</taxon>
        <taxon>Actinomycetes</taxon>
        <taxon>Micrococcales</taxon>
        <taxon>Microbacteriaceae</taxon>
        <taxon>Cryobacterium</taxon>
    </lineage>
</organism>
<dbReference type="Proteomes" id="UP000297447">
    <property type="component" value="Unassembled WGS sequence"/>
</dbReference>